<evidence type="ECO:0008006" key="3">
    <source>
        <dbReference type="Google" id="ProtNLM"/>
    </source>
</evidence>
<dbReference type="Proteomes" id="UP000199428">
    <property type="component" value="Unassembled WGS sequence"/>
</dbReference>
<organism evidence="1 2">
    <name type="scientific">Pseudobutyrivibrio xylanivorans</name>
    <dbReference type="NCBI Taxonomy" id="185007"/>
    <lineage>
        <taxon>Bacteria</taxon>
        <taxon>Bacillati</taxon>
        <taxon>Bacillota</taxon>
        <taxon>Clostridia</taxon>
        <taxon>Lachnospirales</taxon>
        <taxon>Lachnospiraceae</taxon>
        <taxon>Pseudobutyrivibrio</taxon>
    </lineage>
</organism>
<name>A0A1G5RZU5_PSEXY</name>
<gene>
    <name evidence="1" type="ORF">SAMN02910350_01821</name>
</gene>
<sequence length="101" mass="11447">MNLKNEFNGIWQKNPEYSRTICSGMRPAFKILENYMTSGKIECNDPLNDGDLISVQLISPEYYPNSLWPGKCIEAFDGSKQIGTIIVKEIFNPLLDGSEKK</sequence>
<dbReference type="AlphaFoldDB" id="A0A1G5RZU5"/>
<dbReference type="RefSeq" id="WP_028247997.1">
    <property type="nucleotide sequence ID" value="NZ_FMWK01000009.1"/>
</dbReference>
<dbReference type="EMBL" id="FMWK01000009">
    <property type="protein sequence ID" value="SCZ79526.1"/>
    <property type="molecule type" value="Genomic_DNA"/>
</dbReference>
<reference evidence="1 2" key="1">
    <citation type="submission" date="2016-10" db="EMBL/GenBank/DDBJ databases">
        <authorList>
            <person name="de Groot N.N."/>
        </authorList>
    </citation>
    <scope>NUCLEOTIDE SEQUENCE [LARGE SCALE GENOMIC DNA]</scope>
    <source>
        <strain evidence="1 2">DSM 10317</strain>
    </source>
</reference>
<protein>
    <recommendedName>
        <fullName evidence="3">Translation elongation factor EFTu/EF1A C-terminal domain-containing protein</fullName>
    </recommendedName>
</protein>
<evidence type="ECO:0000313" key="2">
    <source>
        <dbReference type="Proteomes" id="UP000199428"/>
    </source>
</evidence>
<evidence type="ECO:0000313" key="1">
    <source>
        <dbReference type="EMBL" id="SCZ79526.1"/>
    </source>
</evidence>
<proteinExistence type="predicted"/>
<accession>A0A1G5RZU5</accession>